<dbReference type="SUPFAM" id="SSF51445">
    <property type="entry name" value="(Trans)glycosidases"/>
    <property type="match status" value="1"/>
</dbReference>
<evidence type="ECO:0000256" key="1">
    <source>
        <dbReference type="ARBA" id="ARBA00022801"/>
    </source>
</evidence>
<keyword evidence="2" id="KW-0732">Signal</keyword>
<protein>
    <recommendedName>
        <fullName evidence="5">Beta-glucosidase</fullName>
    </recommendedName>
</protein>
<feature type="signal peptide" evidence="2">
    <location>
        <begin position="1"/>
        <end position="20"/>
    </location>
</feature>
<organism evidence="3 4">
    <name type="scientific">Rheinheimera marina</name>
    <dbReference type="NCBI Taxonomy" id="1774958"/>
    <lineage>
        <taxon>Bacteria</taxon>
        <taxon>Pseudomonadati</taxon>
        <taxon>Pseudomonadota</taxon>
        <taxon>Gammaproteobacteria</taxon>
        <taxon>Chromatiales</taxon>
        <taxon>Chromatiaceae</taxon>
        <taxon>Rheinheimera</taxon>
    </lineage>
</organism>
<reference evidence="4" key="1">
    <citation type="journal article" date="2019" name="Int. J. Syst. Evol. Microbiol.">
        <title>The Global Catalogue of Microorganisms (GCM) 10K type strain sequencing project: providing services to taxonomists for standard genome sequencing and annotation.</title>
        <authorList>
            <consortium name="The Broad Institute Genomics Platform"/>
            <consortium name="The Broad Institute Genome Sequencing Center for Infectious Disease"/>
            <person name="Wu L."/>
            <person name="Ma J."/>
        </authorList>
    </citation>
    <scope>NUCLEOTIDE SEQUENCE [LARGE SCALE GENOMIC DNA]</scope>
    <source>
        <strain evidence="4">DT28</strain>
    </source>
</reference>
<sequence>MRKTLMTTVSAAMLSCGAYGAGSTDTAPLYKDAKAPVAERVDDLLSRMTLDEKLAQLQSVWHQRRQM</sequence>
<dbReference type="InterPro" id="IPR017853">
    <property type="entry name" value="GH"/>
</dbReference>
<accession>A0ABV9JKL8</accession>
<dbReference type="RefSeq" id="WP_377332871.1">
    <property type="nucleotide sequence ID" value="NZ_JBHSGB010000006.1"/>
</dbReference>
<comment type="caution">
    <text evidence="3">The sequence shown here is derived from an EMBL/GenBank/DDBJ whole genome shotgun (WGS) entry which is preliminary data.</text>
</comment>
<evidence type="ECO:0000313" key="3">
    <source>
        <dbReference type="EMBL" id="MFC4654778.1"/>
    </source>
</evidence>
<dbReference type="PROSITE" id="PS51257">
    <property type="entry name" value="PROKAR_LIPOPROTEIN"/>
    <property type="match status" value="1"/>
</dbReference>
<name>A0ABV9JKL8_9GAMM</name>
<proteinExistence type="predicted"/>
<dbReference type="EMBL" id="JBHSGB010000006">
    <property type="protein sequence ID" value="MFC4654778.1"/>
    <property type="molecule type" value="Genomic_DNA"/>
</dbReference>
<feature type="chain" id="PRO_5047264387" description="Beta-glucosidase" evidence="2">
    <location>
        <begin position="21"/>
        <end position="67"/>
    </location>
</feature>
<dbReference type="InterPro" id="IPR036962">
    <property type="entry name" value="Glyco_hydro_3_N_sf"/>
</dbReference>
<keyword evidence="4" id="KW-1185">Reference proteome</keyword>
<dbReference type="Proteomes" id="UP001595962">
    <property type="component" value="Unassembled WGS sequence"/>
</dbReference>
<keyword evidence="1" id="KW-0378">Hydrolase</keyword>
<dbReference type="Gene3D" id="3.20.20.300">
    <property type="entry name" value="Glycoside hydrolase, family 3, N-terminal domain"/>
    <property type="match status" value="1"/>
</dbReference>
<gene>
    <name evidence="3" type="ORF">ACFO3I_07095</name>
</gene>
<evidence type="ECO:0008006" key="5">
    <source>
        <dbReference type="Google" id="ProtNLM"/>
    </source>
</evidence>
<evidence type="ECO:0000313" key="4">
    <source>
        <dbReference type="Proteomes" id="UP001595962"/>
    </source>
</evidence>
<evidence type="ECO:0000256" key="2">
    <source>
        <dbReference type="SAM" id="SignalP"/>
    </source>
</evidence>